<keyword evidence="1" id="KW-0472">Membrane</keyword>
<accession>A0A3M7SL65</accession>
<evidence type="ECO:0000256" key="1">
    <source>
        <dbReference type="SAM" id="Phobius"/>
    </source>
</evidence>
<dbReference type="EMBL" id="REGN01001156">
    <property type="protein sequence ID" value="RNA36624.1"/>
    <property type="molecule type" value="Genomic_DNA"/>
</dbReference>
<evidence type="ECO:0008006" key="4">
    <source>
        <dbReference type="Google" id="ProtNLM"/>
    </source>
</evidence>
<gene>
    <name evidence="2" type="ORF">BpHYR1_027101</name>
</gene>
<reference evidence="2 3" key="1">
    <citation type="journal article" date="2018" name="Sci. Rep.">
        <title>Genomic signatures of local adaptation to the degree of environmental predictability in rotifers.</title>
        <authorList>
            <person name="Franch-Gras L."/>
            <person name="Hahn C."/>
            <person name="Garcia-Roger E.M."/>
            <person name="Carmona M.J."/>
            <person name="Serra M."/>
            <person name="Gomez A."/>
        </authorList>
    </citation>
    <scope>NUCLEOTIDE SEQUENCE [LARGE SCALE GENOMIC DNA]</scope>
    <source>
        <strain evidence="2">HYR1</strain>
    </source>
</reference>
<dbReference type="AlphaFoldDB" id="A0A3M7SL65"/>
<protein>
    <recommendedName>
        <fullName evidence="4">Transmembrane protein</fullName>
    </recommendedName>
</protein>
<evidence type="ECO:0000313" key="2">
    <source>
        <dbReference type="EMBL" id="RNA36624.1"/>
    </source>
</evidence>
<feature type="transmembrane region" description="Helical" evidence="1">
    <location>
        <begin position="52"/>
        <end position="72"/>
    </location>
</feature>
<sequence length="181" mass="21415">MLNILTKLKLNMLMSKKQQLKNQKNQKFKDQQSFLSYLIAKKNDLFKLITKVYWNSIYHWLYFCFFFGFYWFFFLQKLFEIIAIFRIAILANIFTSNGKKSSIYWGLTGTFTSKAFPMKHFSIYGHIIFTDFGDLIAIATSRQCRFREAVGTQKPSIVCVKVISYSNNIYINNSSEFLNLE</sequence>
<comment type="caution">
    <text evidence="2">The sequence shown here is derived from an EMBL/GenBank/DDBJ whole genome shotgun (WGS) entry which is preliminary data.</text>
</comment>
<name>A0A3M7SL65_BRAPC</name>
<keyword evidence="3" id="KW-1185">Reference proteome</keyword>
<evidence type="ECO:0000313" key="3">
    <source>
        <dbReference type="Proteomes" id="UP000276133"/>
    </source>
</evidence>
<proteinExistence type="predicted"/>
<organism evidence="2 3">
    <name type="scientific">Brachionus plicatilis</name>
    <name type="common">Marine rotifer</name>
    <name type="synonym">Brachionus muelleri</name>
    <dbReference type="NCBI Taxonomy" id="10195"/>
    <lineage>
        <taxon>Eukaryota</taxon>
        <taxon>Metazoa</taxon>
        <taxon>Spiralia</taxon>
        <taxon>Gnathifera</taxon>
        <taxon>Rotifera</taxon>
        <taxon>Eurotatoria</taxon>
        <taxon>Monogononta</taxon>
        <taxon>Pseudotrocha</taxon>
        <taxon>Ploima</taxon>
        <taxon>Brachionidae</taxon>
        <taxon>Brachionus</taxon>
    </lineage>
</organism>
<keyword evidence="1" id="KW-0812">Transmembrane</keyword>
<keyword evidence="1" id="KW-1133">Transmembrane helix</keyword>
<dbReference type="Proteomes" id="UP000276133">
    <property type="component" value="Unassembled WGS sequence"/>
</dbReference>